<dbReference type="Proteomes" id="UP000215914">
    <property type="component" value="Unassembled WGS sequence"/>
</dbReference>
<protein>
    <submittedName>
        <fullName evidence="2">Uncharacterized protein</fullName>
    </submittedName>
</protein>
<gene>
    <name evidence="2" type="ORF">HanXRQr2_Chr03g0121601</name>
</gene>
<sequence>MGRTRKRRELAGLSSQSEAQQKKRRLFRLADQDSEEEEPSRAPKPKWVSCSLLEQPVEWQVELFHDQMNALAQHKEAFMCEKEVRENDFGPFGITDKFKALGWEGALKCYEGEGKNLYDAEIQEWIATLRCPPFKNPSKMKLIGKVNGIEVEMSYDTLWRVVKFDNKPANQYIYPSLDDLYFNPQKHPRWNTMLDYLFLPGTTHGKLYQRNLRIEAKLMLVIG</sequence>
<dbReference type="EMBL" id="MNCJ02000318">
    <property type="protein sequence ID" value="KAF5815305.1"/>
    <property type="molecule type" value="Genomic_DNA"/>
</dbReference>
<evidence type="ECO:0000256" key="1">
    <source>
        <dbReference type="SAM" id="MobiDB-lite"/>
    </source>
</evidence>
<reference evidence="2" key="1">
    <citation type="journal article" date="2017" name="Nature">
        <title>The sunflower genome provides insights into oil metabolism, flowering and Asterid evolution.</title>
        <authorList>
            <person name="Badouin H."/>
            <person name="Gouzy J."/>
            <person name="Grassa C.J."/>
            <person name="Murat F."/>
            <person name="Staton S.E."/>
            <person name="Cottret L."/>
            <person name="Lelandais-Briere C."/>
            <person name="Owens G.L."/>
            <person name="Carrere S."/>
            <person name="Mayjonade B."/>
            <person name="Legrand L."/>
            <person name="Gill N."/>
            <person name="Kane N.C."/>
            <person name="Bowers J.E."/>
            <person name="Hubner S."/>
            <person name="Bellec A."/>
            <person name="Berard A."/>
            <person name="Berges H."/>
            <person name="Blanchet N."/>
            <person name="Boniface M.C."/>
            <person name="Brunel D."/>
            <person name="Catrice O."/>
            <person name="Chaidir N."/>
            <person name="Claudel C."/>
            <person name="Donnadieu C."/>
            <person name="Faraut T."/>
            <person name="Fievet G."/>
            <person name="Helmstetter N."/>
            <person name="King M."/>
            <person name="Knapp S.J."/>
            <person name="Lai Z."/>
            <person name="Le Paslier M.C."/>
            <person name="Lippi Y."/>
            <person name="Lorenzon L."/>
            <person name="Mandel J.R."/>
            <person name="Marage G."/>
            <person name="Marchand G."/>
            <person name="Marquand E."/>
            <person name="Bret-Mestries E."/>
            <person name="Morien E."/>
            <person name="Nambeesan S."/>
            <person name="Nguyen T."/>
            <person name="Pegot-Espagnet P."/>
            <person name="Pouilly N."/>
            <person name="Raftis F."/>
            <person name="Sallet E."/>
            <person name="Schiex T."/>
            <person name="Thomas J."/>
            <person name="Vandecasteele C."/>
            <person name="Vares D."/>
            <person name="Vear F."/>
            <person name="Vautrin S."/>
            <person name="Crespi M."/>
            <person name="Mangin B."/>
            <person name="Burke J.M."/>
            <person name="Salse J."/>
            <person name="Munos S."/>
            <person name="Vincourt P."/>
            <person name="Rieseberg L.H."/>
            <person name="Langlade N.B."/>
        </authorList>
    </citation>
    <scope>NUCLEOTIDE SEQUENCE</scope>
    <source>
        <tissue evidence="2">Leaves</tissue>
    </source>
</reference>
<name>A0A9K3JIV3_HELAN</name>
<accession>A0A9K3JIV3</accession>
<evidence type="ECO:0000313" key="3">
    <source>
        <dbReference type="Proteomes" id="UP000215914"/>
    </source>
</evidence>
<organism evidence="2 3">
    <name type="scientific">Helianthus annuus</name>
    <name type="common">Common sunflower</name>
    <dbReference type="NCBI Taxonomy" id="4232"/>
    <lineage>
        <taxon>Eukaryota</taxon>
        <taxon>Viridiplantae</taxon>
        <taxon>Streptophyta</taxon>
        <taxon>Embryophyta</taxon>
        <taxon>Tracheophyta</taxon>
        <taxon>Spermatophyta</taxon>
        <taxon>Magnoliopsida</taxon>
        <taxon>eudicotyledons</taxon>
        <taxon>Gunneridae</taxon>
        <taxon>Pentapetalae</taxon>
        <taxon>asterids</taxon>
        <taxon>campanulids</taxon>
        <taxon>Asterales</taxon>
        <taxon>Asteraceae</taxon>
        <taxon>Asteroideae</taxon>
        <taxon>Heliantheae alliance</taxon>
        <taxon>Heliantheae</taxon>
        <taxon>Helianthus</taxon>
    </lineage>
</organism>
<comment type="caution">
    <text evidence="2">The sequence shown here is derived from an EMBL/GenBank/DDBJ whole genome shotgun (WGS) entry which is preliminary data.</text>
</comment>
<proteinExistence type="predicted"/>
<dbReference type="Gramene" id="mRNA:HanXRQr2_Chr03g0121601">
    <property type="protein sequence ID" value="CDS:HanXRQr2_Chr03g0121601.1"/>
    <property type="gene ID" value="HanXRQr2_Chr03g0121601"/>
</dbReference>
<keyword evidence="3" id="KW-1185">Reference proteome</keyword>
<dbReference type="AlphaFoldDB" id="A0A9K3JIV3"/>
<feature type="region of interest" description="Disordered" evidence="1">
    <location>
        <begin position="1"/>
        <end position="45"/>
    </location>
</feature>
<reference evidence="2" key="2">
    <citation type="submission" date="2020-06" db="EMBL/GenBank/DDBJ databases">
        <title>Helianthus annuus Genome sequencing and assembly Release 2.</title>
        <authorList>
            <person name="Gouzy J."/>
            <person name="Langlade N."/>
            <person name="Munos S."/>
        </authorList>
    </citation>
    <scope>NUCLEOTIDE SEQUENCE</scope>
    <source>
        <tissue evidence="2">Leaves</tissue>
    </source>
</reference>
<evidence type="ECO:0000313" key="2">
    <source>
        <dbReference type="EMBL" id="KAF5815305.1"/>
    </source>
</evidence>